<feature type="region of interest" description="Disordered" evidence="1">
    <location>
        <begin position="40"/>
        <end position="124"/>
    </location>
</feature>
<evidence type="ECO:0000256" key="2">
    <source>
        <dbReference type="SAM" id="SignalP"/>
    </source>
</evidence>
<sequence>MNRLLLAVFCCTAALLGEVNFSKASKLELRDSVQQALQAKDGGFLRKKGGGGSSNSGGSKSGGSKSGGSKSGGSHSGGSHSGGSHSGGSHGEPTSPPTSPPVTDPPTNPPVTDPPTGGNTDPCEAGFKIVLTPFDFSKATVPVNNLGDFCGNGAEPGGTSDCGGSVDPYIVYEGVGSGRTGNGDQIPITLVVKVSSGDYVPSEYNVDGDDGVDGPNTNGYRNNGVLGEMGQVNVRNGHKVSLDFEFRDGYGAGSSAVSVSGYFAFFDVDALCYCENTPPTNNCMNPDDCPNCYNKNGEQYWGADCVSVSNADITDPNLGDDSYGDIVLTTNPETSLCMDSTTEPGRTIFYGTKKGDGADNTNSWINPDGAQFENGGFPELTFKQNTFAGMFGFVNQDSLQIDYEVTGAETQKGRNLVFSAQLYLCLPDLG</sequence>
<keyword evidence="2" id="KW-0732">Signal</keyword>
<protein>
    <submittedName>
        <fullName evidence="3">Uncharacterized protein</fullName>
    </submittedName>
</protein>
<proteinExistence type="predicted"/>
<feature type="compositionally biased region" description="Pro residues" evidence="1">
    <location>
        <begin position="94"/>
        <end position="113"/>
    </location>
</feature>
<feature type="compositionally biased region" description="Gly residues" evidence="1">
    <location>
        <begin position="50"/>
        <end position="90"/>
    </location>
</feature>
<evidence type="ECO:0000256" key="1">
    <source>
        <dbReference type="SAM" id="MobiDB-lite"/>
    </source>
</evidence>
<accession>A0A7S3PF20</accession>
<dbReference type="EMBL" id="HBIN01007217">
    <property type="protein sequence ID" value="CAE0434992.1"/>
    <property type="molecule type" value="Transcribed_RNA"/>
</dbReference>
<feature type="signal peptide" evidence="2">
    <location>
        <begin position="1"/>
        <end position="24"/>
    </location>
</feature>
<reference evidence="3" key="1">
    <citation type="submission" date="2021-01" db="EMBL/GenBank/DDBJ databases">
        <authorList>
            <person name="Corre E."/>
            <person name="Pelletier E."/>
            <person name="Niang G."/>
            <person name="Scheremetjew M."/>
            <person name="Finn R."/>
            <person name="Kale V."/>
            <person name="Holt S."/>
            <person name="Cochrane G."/>
            <person name="Meng A."/>
            <person name="Brown T."/>
            <person name="Cohen L."/>
        </authorList>
    </citation>
    <scope>NUCLEOTIDE SEQUENCE</scope>
    <source>
        <strain evidence="3">GSBS06</strain>
    </source>
</reference>
<organism evidence="3">
    <name type="scientific">Aplanochytrium stocchinoi</name>
    <dbReference type="NCBI Taxonomy" id="215587"/>
    <lineage>
        <taxon>Eukaryota</taxon>
        <taxon>Sar</taxon>
        <taxon>Stramenopiles</taxon>
        <taxon>Bigyra</taxon>
        <taxon>Labyrinthulomycetes</taxon>
        <taxon>Thraustochytrida</taxon>
        <taxon>Thraustochytriidae</taxon>
        <taxon>Aplanochytrium</taxon>
    </lineage>
</organism>
<name>A0A7S3PF20_9STRA</name>
<dbReference type="AlphaFoldDB" id="A0A7S3PF20"/>
<evidence type="ECO:0000313" key="3">
    <source>
        <dbReference type="EMBL" id="CAE0434992.1"/>
    </source>
</evidence>
<feature type="chain" id="PRO_5030842821" evidence="2">
    <location>
        <begin position="25"/>
        <end position="430"/>
    </location>
</feature>
<gene>
    <name evidence="3" type="ORF">ASTO00021_LOCUS5286</name>
</gene>